<dbReference type="Pfam" id="PF05938">
    <property type="entry name" value="Self-incomp_S1"/>
    <property type="match status" value="1"/>
</dbReference>
<evidence type="ECO:0000313" key="9">
    <source>
        <dbReference type="Proteomes" id="UP000554482"/>
    </source>
</evidence>
<sequence length="191" mass="21958">MASGTNKNNLLYVFLVTVVITCLIWSCSSVKDDHSSSVSGVSAYARVVVWNALGPNNTLTVHCKSKDDDLGEQNIDFNRAFEWSFQNNIFGRTLFWCRMWWYDHHKLVWGSYRVYKGSDDIDRCGTEGFPREAPSTFIFIIWCSGRFQETCLMFGAGEAPFFVSRLFNKTEKENRFDHPMGGLTIPYNENN</sequence>
<dbReference type="OrthoDB" id="1842729at2759"/>
<dbReference type="GO" id="GO:0005576">
    <property type="term" value="C:extracellular region"/>
    <property type="evidence" value="ECO:0007669"/>
    <property type="project" value="UniProtKB-SubCell"/>
</dbReference>
<keyword evidence="9" id="KW-1185">Reference proteome</keyword>
<accession>A0A7J6WNK7</accession>
<keyword evidence="7" id="KW-0472">Membrane</keyword>
<dbReference type="PANTHER" id="PTHR31232">
    <property type="match status" value="1"/>
</dbReference>
<organism evidence="8 9">
    <name type="scientific">Thalictrum thalictroides</name>
    <name type="common">Rue-anemone</name>
    <name type="synonym">Anemone thalictroides</name>
    <dbReference type="NCBI Taxonomy" id="46969"/>
    <lineage>
        <taxon>Eukaryota</taxon>
        <taxon>Viridiplantae</taxon>
        <taxon>Streptophyta</taxon>
        <taxon>Embryophyta</taxon>
        <taxon>Tracheophyta</taxon>
        <taxon>Spermatophyta</taxon>
        <taxon>Magnoliopsida</taxon>
        <taxon>Ranunculales</taxon>
        <taxon>Ranunculaceae</taxon>
        <taxon>Thalictroideae</taxon>
        <taxon>Thalictrum</taxon>
    </lineage>
</organism>
<comment type="subcellular location">
    <subcellularLocation>
        <location evidence="1 6">Secreted</location>
    </subcellularLocation>
</comment>
<keyword evidence="3 6" id="KW-0713">Self-incompatibility</keyword>
<evidence type="ECO:0000256" key="6">
    <source>
        <dbReference type="RuleBase" id="RU367044"/>
    </source>
</evidence>
<gene>
    <name evidence="8" type="ORF">FRX31_011890</name>
</gene>
<feature type="transmembrane region" description="Helical" evidence="7">
    <location>
        <begin position="9"/>
        <end position="26"/>
    </location>
</feature>
<protein>
    <recommendedName>
        <fullName evidence="6">S-protein homolog</fullName>
    </recommendedName>
</protein>
<dbReference type="Proteomes" id="UP000554482">
    <property type="component" value="Unassembled WGS sequence"/>
</dbReference>
<evidence type="ECO:0000256" key="2">
    <source>
        <dbReference type="ARBA" id="ARBA00005581"/>
    </source>
</evidence>
<keyword evidence="4 6" id="KW-0964">Secreted</keyword>
<keyword evidence="7" id="KW-1133">Transmembrane helix</keyword>
<proteinExistence type="inferred from homology"/>
<evidence type="ECO:0000256" key="7">
    <source>
        <dbReference type="SAM" id="Phobius"/>
    </source>
</evidence>
<evidence type="ECO:0000256" key="1">
    <source>
        <dbReference type="ARBA" id="ARBA00004613"/>
    </source>
</evidence>
<evidence type="ECO:0000313" key="8">
    <source>
        <dbReference type="EMBL" id="KAF5198523.1"/>
    </source>
</evidence>
<evidence type="ECO:0000256" key="5">
    <source>
        <dbReference type="ARBA" id="ARBA00022729"/>
    </source>
</evidence>
<comment type="caution">
    <text evidence="8">The sequence shown here is derived from an EMBL/GenBank/DDBJ whole genome shotgun (WGS) entry which is preliminary data.</text>
</comment>
<dbReference type="InterPro" id="IPR010264">
    <property type="entry name" value="Self-incomp_S1"/>
</dbReference>
<evidence type="ECO:0000256" key="4">
    <source>
        <dbReference type="ARBA" id="ARBA00022525"/>
    </source>
</evidence>
<comment type="similarity">
    <text evidence="2 6">Belongs to the plant self-incompatibility (S1) protein family.</text>
</comment>
<keyword evidence="5" id="KW-0732">Signal</keyword>
<evidence type="ECO:0000256" key="3">
    <source>
        <dbReference type="ARBA" id="ARBA00022471"/>
    </source>
</evidence>
<dbReference type="PANTHER" id="PTHR31232:SF18">
    <property type="entry name" value="S-PROTEIN HOMOLOG"/>
    <property type="match status" value="1"/>
</dbReference>
<dbReference type="EMBL" id="JABWDY010013152">
    <property type="protein sequence ID" value="KAF5198523.1"/>
    <property type="molecule type" value="Genomic_DNA"/>
</dbReference>
<dbReference type="GO" id="GO:0060320">
    <property type="term" value="P:rejection of self pollen"/>
    <property type="evidence" value="ECO:0007669"/>
    <property type="project" value="UniProtKB-KW"/>
</dbReference>
<keyword evidence="7" id="KW-0812">Transmembrane</keyword>
<reference evidence="8 9" key="1">
    <citation type="submission" date="2020-06" db="EMBL/GenBank/DDBJ databases">
        <title>Transcriptomic and genomic resources for Thalictrum thalictroides and T. hernandezii: Facilitating candidate gene discovery in an emerging model plant lineage.</title>
        <authorList>
            <person name="Arias T."/>
            <person name="Riano-Pachon D.M."/>
            <person name="Di Stilio V.S."/>
        </authorList>
    </citation>
    <scope>NUCLEOTIDE SEQUENCE [LARGE SCALE GENOMIC DNA]</scope>
    <source>
        <strain evidence="9">cv. WT478/WT964</strain>
        <tissue evidence="8">Leaves</tissue>
    </source>
</reference>
<dbReference type="AlphaFoldDB" id="A0A7J6WNK7"/>
<name>A0A7J6WNK7_THATH</name>